<protein>
    <recommendedName>
        <fullName evidence="1">EF-hand domain-containing protein</fullName>
    </recommendedName>
</protein>
<dbReference type="EMBL" id="CAJZBQ010000052">
    <property type="protein sequence ID" value="CAG9330999.1"/>
    <property type="molecule type" value="Genomic_DNA"/>
</dbReference>
<evidence type="ECO:0000313" key="3">
    <source>
        <dbReference type="Proteomes" id="UP001162131"/>
    </source>
</evidence>
<evidence type="ECO:0000313" key="2">
    <source>
        <dbReference type="EMBL" id="CAG9330999.1"/>
    </source>
</evidence>
<proteinExistence type="predicted"/>
<evidence type="ECO:0000259" key="1">
    <source>
        <dbReference type="PROSITE" id="PS50222"/>
    </source>
</evidence>
<sequence>MGCASSREKLSVEEIAIIQMEEQLEFFKNTVRDVDMCFKKNSDLEHASPAQWESISIILGIKIKNTYQCPKAETLYQHYTLEDGRIIVRPLLILGIMLSSGTARRKARLIFELYDRNNTKVLPKSEIHEIIRLILDLSLIRLPELVSNKTRPCASEARIKAYVQSILTCREAAEQGMFEKFMGLENLANETIDKDEFIKHFADEETARLTAPYAVRLFALRYNELNSNRDKN</sequence>
<dbReference type="Gene3D" id="1.10.238.10">
    <property type="entry name" value="EF-hand"/>
    <property type="match status" value="1"/>
</dbReference>
<organism evidence="2 3">
    <name type="scientific">Blepharisma stoltei</name>
    <dbReference type="NCBI Taxonomy" id="1481888"/>
    <lineage>
        <taxon>Eukaryota</taxon>
        <taxon>Sar</taxon>
        <taxon>Alveolata</taxon>
        <taxon>Ciliophora</taxon>
        <taxon>Postciliodesmatophora</taxon>
        <taxon>Heterotrichea</taxon>
        <taxon>Heterotrichida</taxon>
        <taxon>Blepharismidae</taxon>
        <taxon>Blepharisma</taxon>
    </lineage>
</organism>
<comment type="caution">
    <text evidence="2">The sequence shown here is derived from an EMBL/GenBank/DDBJ whole genome shotgun (WGS) entry which is preliminary data.</text>
</comment>
<feature type="domain" description="EF-hand" evidence="1">
    <location>
        <begin position="102"/>
        <end position="137"/>
    </location>
</feature>
<keyword evidence="3" id="KW-1185">Reference proteome</keyword>
<dbReference type="Proteomes" id="UP001162131">
    <property type="component" value="Unassembled WGS sequence"/>
</dbReference>
<dbReference type="SUPFAM" id="SSF47473">
    <property type="entry name" value="EF-hand"/>
    <property type="match status" value="1"/>
</dbReference>
<dbReference type="InterPro" id="IPR011992">
    <property type="entry name" value="EF-hand-dom_pair"/>
</dbReference>
<dbReference type="AlphaFoldDB" id="A0AAU9KAQ2"/>
<dbReference type="GO" id="GO:0005509">
    <property type="term" value="F:calcium ion binding"/>
    <property type="evidence" value="ECO:0007669"/>
    <property type="project" value="InterPro"/>
</dbReference>
<dbReference type="PROSITE" id="PS50222">
    <property type="entry name" value="EF_HAND_2"/>
    <property type="match status" value="1"/>
</dbReference>
<name>A0AAU9KAQ2_9CILI</name>
<reference evidence="2" key="1">
    <citation type="submission" date="2021-09" db="EMBL/GenBank/DDBJ databases">
        <authorList>
            <consortium name="AG Swart"/>
            <person name="Singh M."/>
            <person name="Singh A."/>
            <person name="Seah K."/>
            <person name="Emmerich C."/>
        </authorList>
    </citation>
    <scope>NUCLEOTIDE SEQUENCE</scope>
    <source>
        <strain evidence="2">ATCC30299</strain>
    </source>
</reference>
<gene>
    <name evidence="2" type="ORF">BSTOLATCC_MIC52405</name>
</gene>
<accession>A0AAU9KAQ2</accession>
<dbReference type="InterPro" id="IPR002048">
    <property type="entry name" value="EF_hand_dom"/>
</dbReference>